<protein>
    <submittedName>
        <fullName evidence="1">Uncharacterized protein</fullName>
    </submittedName>
</protein>
<reference evidence="1 2" key="1">
    <citation type="journal article" date="2018" name="Sci. Rep.">
        <title>Genomic signatures of local adaptation to the degree of environmental predictability in rotifers.</title>
        <authorList>
            <person name="Franch-Gras L."/>
            <person name="Hahn C."/>
            <person name="Garcia-Roger E.M."/>
            <person name="Carmona M.J."/>
            <person name="Serra M."/>
            <person name="Gomez A."/>
        </authorList>
    </citation>
    <scope>NUCLEOTIDE SEQUENCE [LARGE SCALE GENOMIC DNA]</scope>
    <source>
        <strain evidence="1">HYR1</strain>
    </source>
</reference>
<dbReference type="OrthoDB" id="10277084at2759"/>
<accession>A0A3M7R4R8</accession>
<sequence>MTTISSVSNRHPPVMPLPMPSYAYQYPNSDSQPYSSLPDRVGIYNPELPSIYKWETRFPEKNIKSTYIGPTEFKEPPKHYALSSNWPKENYSPLFTNSDKPVAAKGYVPHFTNKTHQTWRRFLDETPERYELEKVNGLQKMDFGAKTGAEQFRTGTLDSTETVKTGIGADFTERPTMALSSQYRNNDGYRHASLYNINNWKPYGNSQAYFNNYITGAPKFS</sequence>
<proteinExistence type="predicted"/>
<dbReference type="Proteomes" id="UP000276133">
    <property type="component" value="Unassembled WGS sequence"/>
</dbReference>
<evidence type="ECO:0000313" key="2">
    <source>
        <dbReference type="Proteomes" id="UP000276133"/>
    </source>
</evidence>
<evidence type="ECO:0000313" key="1">
    <source>
        <dbReference type="EMBL" id="RNA18449.1"/>
    </source>
</evidence>
<comment type="caution">
    <text evidence="1">The sequence shown here is derived from an EMBL/GenBank/DDBJ whole genome shotgun (WGS) entry which is preliminary data.</text>
</comment>
<dbReference type="EMBL" id="REGN01004239">
    <property type="protein sequence ID" value="RNA18449.1"/>
    <property type="molecule type" value="Genomic_DNA"/>
</dbReference>
<dbReference type="AlphaFoldDB" id="A0A3M7R4R8"/>
<name>A0A3M7R4R8_BRAPC</name>
<gene>
    <name evidence="1" type="ORF">BpHYR1_052136</name>
</gene>
<keyword evidence="2" id="KW-1185">Reference proteome</keyword>
<organism evidence="1 2">
    <name type="scientific">Brachionus plicatilis</name>
    <name type="common">Marine rotifer</name>
    <name type="synonym">Brachionus muelleri</name>
    <dbReference type="NCBI Taxonomy" id="10195"/>
    <lineage>
        <taxon>Eukaryota</taxon>
        <taxon>Metazoa</taxon>
        <taxon>Spiralia</taxon>
        <taxon>Gnathifera</taxon>
        <taxon>Rotifera</taxon>
        <taxon>Eurotatoria</taxon>
        <taxon>Monogononta</taxon>
        <taxon>Pseudotrocha</taxon>
        <taxon>Ploima</taxon>
        <taxon>Brachionidae</taxon>
        <taxon>Brachionus</taxon>
    </lineage>
</organism>